<dbReference type="OrthoDB" id="10255000at2759"/>
<feature type="coiled-coil region" evidence="3">
    <location>
        <begin position="868"/>
        <end position="923"/>
    </location>
</feature>
<sequence length="1087" mass="126039">MSSPRLPELTSTSLVSLGNGDRTIDGEMTLASFEQSFHPDFEDEPSPSSTRIRPRVFGNARPLSLLSNVSELSEVDLDSTPTERLKRSQLAAKRRLSMMASEGHLYNQVDEDAVDRAEEFSKEITSLSHPNSRSISPEISENSRRNSFRTPMNVRAASEYPTNTAIANRVQAIQLPQTAMKEYSQWRDNNLPPEGGKAAKLSLKEQIAMVDKLKKDNFGLQLKVFYLSQLLEKRSDESVNEMQQENVDLKIAMMEMKRALKEYKSRIDELERRQCEKRHVEEDQEFANLNDKVQEYKSTIDHLQQQLEDRLVQPRHGDSKEMTHLRDLFSRERAEKERLQSQLSENNLFQENESLRSELSQANSLLEARTREKSSLYTELEALKLNLRRDNGNEIDHQECELALDELRDKISEVKLASQDRIHEVEHAYEAIRQEEHRLTGEAARTLSELAEELDLLREDKREMERYITKLEESYELLKGEAEYEVDRLDDELDVKDRVLLELKDELEKVVSDNISLEEGLQTKNMRISDLRKRLEDAAESETIFKNQLDGLNDQKADISERLARLSVQHESSEREIRFLKDRERELSQNIGVKEEAIRSLEQHIQDQEEKWKLLTEEEMTEQRPEDFDVKFQKMIEHKNEELETTRSELWTLRRNFSVMETKETESQREIIAIDNAIRDVLQDESSNRHELFRKLRSLRRDLDTTTCDLENLQHNFADKEKGLKKTEQALEAMATETKRLADRLDRERQSRKQTQSQLQLVEQSIITERKSRAESSLRLADLEKARSKENKALTILENQYREQVQERNNLLSQIFERLRDTVGYENLRDANVLPSMNLKLFSSNMLTAVKCVEFAIRTFQTKCKDIERDLVREYQNLENAIESRTKRIQRLESLARNGLGESHDLARQITSLKMENRNLKSEYHIHLQKCNGATQGSRIISPGSVDRRWHLRLKELEGRLKASEEARARDRRGAKDRLEESQKVIGDLQRPNTTSTELSEGSREISGKGRELSGKGRELSEGGREFSEGSRERSEGSRESIGKSRTIIPASSFPQSRIPSRDGIFSRGKSSTGSPADEAKEFDSLL</sequence>
<dbReference type="AlphaFoldDB" id="A0A1U7LTU6"/>
<reference evidence="8 9" key="1">
    <citation type="submission" date="2016-04" db="EMBL/GenBank/DDBJ databases">
        <title>Evolutionary innovation and constraint leading to complex multicellularity in the Ascomycota.</title>
        <authorList>
            <person name="Cisse O."/>
            <person name="Nguyen A."/>
            <person name="Hewitt D.A."/>
            <person name="Jedd G."/>
            <person name="Stajich J.E."/>
        </authorList>
    </citation>
    <scope>NUCLEOTIDE SEQUENCE [LARGE SCALE GENOMIC DNA]</scope>
    <source>
        <strain evidence="8 9">DAH-3</strain>
    </source>
</reference>
<evidence type="ECO:0000256" key="3">
    <source>
        <dbReference type="SAM" id="Coils"/>
    </source>
</evidence>
<dbReference type="GO" id="GO:0005737">
    <property type="term" value="C:cytoplasm"/>
    <property type="evidence" value="ECO:0007669"/>
    <property type="project" value="UniProtKB-SubCell"/>
</dbReference>
<dbReference type="Proteomes" id="UP000186594">
    <property type="component" value="Unassembled WGS sequence"/>
</dbReference>
<gene>
    <name evidence="8" type="ORF">NEOLI_004252</name>
</gene>
<dbReference type="EMBL" id="LXFE01000249">
    <property type="protein sequence ID" value="OLL26038.1"/>
    <property type="molecule type" value="Genomic_DNA"/>
</dbReference>
<evidence type="ECO:0000256" key="4">
    <source>
        <dbReference type="SAM" id="MobiDB-lite"/>
    </source>
</evidence>
<feature type="region of interest" description="Disordered" evidence="4">
    <location>
        <begin position="123"/>
        <end position="146"/>
    </location>
</feature>
<feature type="compositionally biased region" description="Polar residues" evidence="4">
    <location>
        <begin position="991"/>
        <end position="1000"/>
    </location>
</feature>
<dbReference type="InterPro" id="IPR012943">
    <property type="entry name" value="Cnn_1N"/>
</dbReference>
<name>A0A1U7LTU6_NEOID</name>
<protein>
    <submittedName>
        <fullName evidence="7">Anucleate primary sterigmata protein B isoform A</fullName>
    </submittedName>
    <submittedName>
        <fullName evidence="8">Anucleate primary sterigmata protein B isoform B</fullName>
    </submittedName>
</protein>
<comment type="caution">
    <text evidence="8">The sequence shown here is derived from an EMBL/GenBank/DDBJ whole genome shotgun (WGS) entry which is preliminary data.</text>
</comment>
<dbReference type="OMA" id="YKSVHET"/>
<keyword evidence="9" id="KW-1185">Reference proteome</keyword>
<feature type="domain" description="Mto1-like Mto2p-binding" evidence="6">
    <location>
        <begin position="949"/>
        <end position="983"/>
    </location>
</feature>
<keyword evidence="2" id="KW-0963">Cytoplasm</keyword>
<evidence type="ECO:0000259" key="5">
    <source>
        <dbReference type="Pfam" id="PF07989"/>
    </source>
</evidence>
<dbReference type="InterPro" id="IPR024545">
    <property type="entry name" value="Mto1-like_Mto2p-bd"/>
</dbReference>
<evidence type="ECO:0000313" key="8">
    <source>
        <dbReference type="EMBL" id="OLL26038.1"/>
    </source>
</evidence>
<feature type="region of interest" description="Disordered" evidence="4">
    <location>
        <begin position="964"/>
        <end position="1087"/>
    </location>
</feature>
<keyword evidence="3" id="KW-0175">Coiled coil</keyword>
<dbReference type="Pfam" id="PF07989">
    <property type="entry name" value="Cnn_1N"/>
    <property type="match status" value="1"/>
</dbReference>
<evidence type="ECO:0000313" key="9">
    <source>
        <dbReference type="Proteomes" id="UP000186594"/>
    </source>
</evidence>
<feature type="coiled-coil region" evidence="3">
    <location>
        <begin position="239"/>
        <end position="313"/>
    </location>
</feature>
<dbReference type="EMBL" id="LXFE01000249">
    <property type="protein sequence ID" value="OLL26037.1"/>
    <property type="molecule type" value="Genomic_DNA"/>
</dbReference>
<dbReference type="STRING" id="1198029.A0A1U7LTU6"/>
<feature type="compositionally biased region" description="Polar residues" evidence="4">
    <location>
        <begin position="1"/>
        <end position="16"/>
    </location>
</feature>
<feature type="compositionally biased region" description="Basic and acidic residues" evidence="4">
    <location>
        <begin position="1078"/>
        <end position="1087"/>
    </location>
</feature>
<evidence type="ECO:0000259" key="6">
    <source>
        <dbReference type="Pfam" id="PF12808"/>
    </source>
</evidence>
<feature type="compositionally biased region" description="Basic and acidic residues" evidence="4">
    <location>
        <begin position="964"/>
        <end position="983"/>
    </location>
</feature>
<comment type="subcellular location">
    <subcellularLocation>
        <location evidence="1">Cytoplasm</location>
    </subcellularLocation>
</comment>
<feature type="coiled-coil region" evidence="3">
    <location>
        <begin position="682"/>
        <end position="822"/>
    </location>
</feature>
<evidence type="ECO:0000256" key="2">
    <source>
        <dbReference type="ARBA" id="ARBA00022490"/>
    </source>
</evidence>
<feature type="region of interest" description="Disordered" evidence="4">
    <location>
        <begin position="1"/>
        <end position="21"/>
    </location>
</feature>
<proteinExistence type="predicted"/>
<evidence type="ECO:0000313" key="7">
    <source>
        <dbReference type="EMBL" id="OLL26037.1"/>
    </source>
</evidence>
<feature type="compositionally biased region" description="Polar residues" evidence="4">
    <location>
        <begin position="123"/>
        <end position="140"/>
    </location>
</feature>
<evidence type="ECO:0000256" key="1">
    <source>
        <dbReference type="ARBA" id="ARBA00004496"/>
    </source>
</evidence>
<organism evidence="8 9">
    <name type="scientific">Neolecta irregularis (strain DAH-3)</name>
    <dbReference type="NCBI Taxonomy" id="1198029"/>
    <lineage>
        <taxon>Eukaryota</taxon>
        <taxon>Fungi</taxon>
        <taxon>Dikarya</taxon>
        <taxon>Ascomycota</taxon>
        <taxon>Taphrinomycotina</taxon>
        <taxon>Neolectales</taxon>
        <taxon>Neolectaceae</taxon>
        <taxon>Neolecta</taxon>
    </lineage>
</organism>
<dbReference type="GO" id="GO:0005815">
    <property type="term" value="C:microtubule organizing center"/>
    <property type="evidence" value="ECO:0007669"/>
    <property type="project" value="InterPro"/>
</dbReference>
<feature type="compositionally biased region" description="Basic and acidic residues" evidence="4">
    <location>
        <begin position="1001"/>
        <end position="1043"/>
    </location>
</feature>
<feature type="coiled-coil region" evidence="3">
    <location>
        <begin position="447"/>
        <end position="656"/>
    </location>
</feature>
<feature type="domain" description="Centrosomin N-terminal motif 1" evidence="5">
    <location>
        <begin position="202"/>
        <end position="273"/>
    </location>
</feature>
<accession>A0A1U7LTU6</accession>
<dbReference type="Pfam" id="PF12808">
    <property type="entry name" value="Mto2_bdg"/>
    <property type="match status" value="1"/>
</dbReference>